<name>A0A7G2C7N3_9TRYP</name>
<evidence type="ECO:0000313" key="4">
    <source>
        <dbReference type="Proteomes" id="UP000515908"/>
    </source>
</evidence>
<dbReference type="SUPFAM" id="SSF46565">
    <property type="entry name" value="Chaperone J-domain"/>
    <property type="match status" value="1"/>
</dbReference>
<dbReference type="InterPro" id="IPR001623">
    <property type="entry name" value="DnaJ_domain"/>
</dbReference>
<sequence length="591" mass="67248">MSGLLLRRFVLQNITAVATHCPIPFIAVAARDTAASSDGKRSGLLSFFVSKTNRATDFALVTEAEMEWIKRKSEEENEDGRIVLACRPQLSFFRGVGGALLNGVVGCIVSPLIFLSMMLERMRCYQPLTAPFYGLFWAGLFLATSQYAAVQQLVLCTGYAWFNTPLYHLFNSHRITKGKEGIFAYQWNAVSCRFELPNGQLHQTHPLLEHFYKSDTIIRERGTRRLAKRDDDRKSAKYSGRAGGPAGGDNYYEILGLKPECTEKEIKAAYNRLVLKVHPDRNPSPDAAQQFDRVTKAYRVLNNPEKRRKYDVGGTKLVEDLGAKKREAVRALFGGDILCQLTGDTFFGSFSQRVIDGVDLTGEEVAVLRQRMYERCRDELLENYIDHYIASYPKGKPVATGETVKVSHSSWDNYMNMKIRKLTSTGLAKEVLHTIGQEYMRVIAYFNSELNQQGENGAAVYNSKVTIALQRLSTFYGTTLPHRLGQRQRKIKFLTTIRQDTFKNTEAMIDLAWYTSVEELETTARYVSFSVLYDPKLSEPERMLRREALHAVAQLFIRYGQAYKGANKATMNQLMDSLRDYQQQQQKEKNE</sequence>
<protein>
    <submittedName>
        <fullName evidence="3">DnaJ domain/X-domain of DnaJ-containing, putative</fullName>
    </submittedName>
</protein>
<dbReference type="PANTHER" id="PTHR44094:SF7">
    <property type="entry name" value="PROTEIN DNAJ, PUTATIVE-RELATED"/>
    <property type="match status" value="1"/>
</dbReference>
<evidence type="ECO:0000313" key="3">
    <source>
        <dbReference type="EMBL" id="CAD2215041.1"/>
    </source>
</evidence>
<dbReference type="PANTHER" id="PTHR44094">
    <property type="entry name" value="DNAJ HEAT SHOCK N-TERMINAL DOMAIN-CONTAINING PROTEIN"/>
    <property type="match status" value="1"/>
</dbReference>
<feature type="transmembrane region" description="Helical" evidence="1">
    <location>
        <begin position="131"/>
        <end position="149"/>
    </location>
</feature>
<keyword evidence="1" id="KW-0812">Transmembrane</keyword>
<keyword evidence="1" id="KW-1133">Transmembrane helix</keyword>
<dbReference type="EMBL" id="LR877148">
    <property type="protein sequence ID" value="CAD2215041.1"/>
    <property type="molecule type" value="Genomic_DNA"/>
</dbReference>
<dbReference type="InterPro" id="IPR052423">
    <property type="entry name" value="EMIR"/>
</dbReference>
<dbReference type="VEuPathDB" id="TriTrypDB:ADEAN_000249400"/>
<dbReference type="InterPro" id="IPR036869">
    <property type="entry name" value="J_dom_sf"/>
</dbReference>
<keyword evidence="1" id="KW-0472">Membrane</keyword>
<accession>A0A7G2C7N3</accession>
<dbReference type="Proteomes" id="UP000515908">
    <property type="component" value="Chromosome 04"/>
</dbReference>
<dbReference type="Pfam" id="PF00226">
    <property type="entry name" value="DnaJ"/>
    <property type="match status" value="1"/>
</dbReference>
<dbReference type="AlphaFoldDB" id="A0A7G2C7N3"/>
<evidence type="ECO:0000256" key="1">
    <source>
        <dbReference type="SAM" id="Phobius"/>
    </source>
</evidence>
<keyword evidence="4" id="KW-1185">Reference proteome</keyword>
<dbReference type="SMART" id="SM00271">
    <property type="entry name" value="DnaJ"/>
    <property type="match status" value="1"/>
</dbReference>
<dbReference type="InterPro" id="IPR026894">
    <property type="entry name" value="DnaJ_X"/>
</dbReference>
<dbReference type="Pfam" id="PF14308">
    <property type="entry name" value="DnaJ-X"/>
    <property type="match status" value="1"/>
</dbReference>
<dbReference type="PROSITE" id="PS50076">
    <property type="entry name" value="DNAJ_2"/>
    <property type="match status" value="1"/>
</dbReference>
<gene>
    <name evidence="3" type="ORF">ADEAN_000249400</name>
</gene>
<evidence type="ECO:0000259" key="2">
    <source>
        <dbReference type="PROSITE" id="PS50076"/>
    </source>
</evidence>
<feature type="domain" description="J" evidence="2">
    <location>
        <begin position="250"/>
        <end position="314"/>
    </location>
</feature>
<proteinExistence type="predicted"/>
<dbReference type="CDD" id="cd06257">
    <property type="entry name" value="DnaJ"/>
    <property type="match status" value="1"/>
</dbReference>
<dbReference type="PRINTS" id="PR00625">
    <property type="entry name" value="JDOMAIN"/>
</dbReference>
<organism evidence="3 4">
    <name type="scientific">Angomonas deanei</name>
    <dbReference type="NCBI Taxonomy" id="59799"/>
    <lineage>
        <taxon>Eukaryota</taxon>
        <taxon>Discoba</taxon>
        <taxon>Euglenozoa</taxon>
        <taxon>Kinetoplastea</taxon>
        <taxon>Metakinetoplastina</taxon>
        <taxon>Trypanosomatida</taxon>
        <taxon>Trypanosomatidae</taxon>
        <taxon>Strigomonadinae</taxon>
        <taxon>Angomonas</taxon>
    </lineage>
</organism>
<feature type="transmembrane region" description="Helical" evidence="1">
    <location>
        <begin position="99"/>
        <end position="119"/>
    </location>
</feature>
<reference evidence="3 4" key="1">
    <citation type="submission" date="2020-08" db="EMBL/GenBank/DDBJ databases">
        <authorList>
            <person name="Newling K."/>
            <person name="Davey J."/>
            <person name="Forrester S."/>
        </authorList>
    </citation>
    <scope>NUCLEOTIDE SEQUENCE [LARGE SCALE GENOMIC DNA]</scope>
    <source>
        <strain evidence="4">Crithidia deanei Carvalho (ATCC PRA-265)</strain>
    </source>
</reference>
<dbReference type="Gene3D" id="1.10.287.110">
    <property type="entry name" value="DnaJ domain"/>
    <property type="match status" value="1"/>
</dbReference>